<dbReference type="OrthoDB" id="10001001at2"/>
<keyword evidence="4" id="KW-1185">Reference proteome</keyword>
<sequence>MNPHPTREDARRRLHEAQRAEATALAKTTKAYAARARVQQRVDFADQNIAEAVAKLAEISGLDRAAQLLDQPLGVVKRAVQSSERSRSRNNTSPETSP</sequence>
<organism evidence="3 4">
    <name type="scientific">Knoellia sinensis KCTC 19936</name>
    <dbReference type="NCBI Taxonomy" id="1385520"/>
    <lineage>
        <taxon>Bacteria</taxon>
        <taxon>Bacillati</taxon>
        <taxon>Actinomycetota</taxon>
        <taxon>Actinomycetes</taxon>
        <taxon>Micrococcales</taxon>
        <taxon>Intrasporangiaceae</taxon>
        <taxon>Knoellia</taxon>
    </lineage>
</organism>
<dbReference type="AlphaFoldDB" id="A0A0A0IYC9"/>
<reference evidence="3 4" key="1">
    <citation type="submission" date="2013-08" db="EMBL/GenBank/DDBJ databases">
        <title>The genome sequence of Knoellia sinensis.</title>
        <authorList>
            <person name="Zhu W."/>
            <person name="Wang G."/>
        </authorList>
    </citation>
    <scope>NUCLEOTIDE SEQUENCE [LARGE SCALE GENOMIC DNA]</scope>
    <source>
        <strain evidence="3 4">KCTC 19936</strain>
    </source>
</reference>
<gene>
    <name evidence="3" type="ORF">N802_13670</name>
</gene>
<feature type="compositionally biased region" description="Low complexity" evidence="2">
    <location>
        <begin position="89"/>
        <end position="98"/>
    </location>
</feature>
<evidence type="ECO:0000313" key="4">
    <source>
        <dbReference type="Proteomes" id="UP000030002"/>
    </source>
</evidence>
<feature type="region of interest" description="Disordered" evidence="2">
    <location>
        <begin position="77"/>
        <end position="98"/>
    </location>
</feature>
<feature type="coiled-coil region" evidence="1">
    <location>
        <begin position="7"/>
        <end position="55"/>
    </location>
</feature>
<evidence type="ECO:0000313" key="3">
    <source>
        <dbReference type="EMBL" id="KGN29434.1"/>
    </source>
</evidence>
<name>A0A0A0IYC9_9MICO</name>
<keyword evidence="1" id="KW-0175">Coiled coil</keyword>
<comment type="caution">
    <text evidence="3">The sequence shown here is derived from an EMBL/GenBank/DDBJ whole genome shotgun (WGS) entry which is preliminary data.</text>
</comment>
<dbReference type="RefSeq" id="WP_035919626.1">
    <property type="nucleotide sequence ID" value="NZ_AVPJ01000040.1"/>
</dbReference>
<evidence type="ECO:0000256" key="2">
    <source>
        <dbReference type="SAM" id="MobiDB-lite"/>
    </source>
</evidence>
<dbReference type="eggNOG" id="ENOG50326VK">
    <property type="taxonomic scope" value="Bacteria"/>
</dbReference>
<protein>
    <submittedName>
        <fullName evidence="3">Uncharacterized protein</fullName>
    </submittedName>
</protein>
<proteinExistence type="predicted"/>
<accession>A0A0A0IYC9</accession>
<evidence type="ECO:0000256" key="1">
    <source>
        <dbReference type="SAM" id="Coils"/>
    </source>
</evidence>
<dbReference type="Proteomes" id="UP000030002">
    <property type="component" value="Unassembled WGS sequence"/>
</dbReference>
<dbReference type="EMBL" id="AVPJ01000040">
    <property type="protein sequence ID" value="KGN29434.1"/>
    <property type="molecule type" value="Genomic_DNA"/>
</dbReference>
<dbReference type="STRING" id="1385520.N802_13670"/>